<sequence>MSINPNATQAPSRTSAERLTYAHLNQLIEPNDFTASALLQLMSASELLSLIRKEDFMPTDLKPKVEEILGFKTSSNMAQDLKVALTRWRKRMPLSNPLAAVDTAARHQGGLLIPGDDHWPVQLDDLNLGRPLCLWWRAGNPAFLGGQEIGRNVAIVGSRDASDYGDQVTFDLSRSLALQGYSIVSGGAYGIDASAHRAALTVEEWSAANPPTITVMAGGIDRLYPSGNSNLLNQIVARGVLFSEVPPGTTSARFRFLNRNRIIAALSRLVIVTEARHRSGALNTVSHAVELGRDVAAVPGSVFAPNSAGCHRLIGEGSAVLLTSPQDALALAGAQHPAQGTSEDSAPKRPTDQLGRDEGMVYDIMSFSKPMLVDEISARSGIPIIQTLKSLGRLEDLGLASTDGLSWRLLYQGK</sequence>
<evidence type="ECO:0000313" key="4">
    <source>
        <dbReference type="EMBL" id="QIV88413.1"/>
    </source>
</evidence>
<comment type="similarity">
    <text evidence="1">Belongs to the DprA/Smf family.</text>
</comment>
<keyword evidence="5" id="KW-1185">Reference proteome</keyword>
<dbReference type="Proteomes" id="UP000502331">
    <property type="component" value="Chromosome"/>
</dbReference>
<dbReference type="PANTHER" id="PTHR43022">
    <property type="entry name" value="PROTEIN SMF"/>
    <property type="match status" value="1"/>
</dbReference>
<dbReference type="AlphaFoldDB" id="A0A6H0SLU4"/>
<organism evidence="4 5">
    <name type="scientific">Glutamicibacter mishrai</name>
    <dbReference type="NCBI Taxonomy" id="1775880"/>
    <lineage>
        <taxon>Bacteria</taxon>
        <taxon>Bacillati</taxon>
        <taxon>Actinomycetota</taxon>
        <taxon>Actinomycetes</taxon>
        <taxon>Micrococcales</taxon>
        <taxon>Micrococcaceae</taxon>
        <taxon>Glutamicibacter</taxon>
    </lineage>
</organism>
<dbReference type="InterPro" id="IPR057666">
    <property type="entry name" value="DrpA_SLOG"/>
</dbReference>
<dbReference type="NCBIfam" id="TIGR00732">
    <property type="entry name" value="dprA"/>
    <property type="match status" value="1"/>
</dbReference>
<feature type="compositionally biased region" description="Basic and acidic residues" evidence="2">
    <location>
        <begin position="345"/>
        <end position="355"/>
    </location>
</feature>
<accession>A0A6H0SLU4</accession>
<dbReference type="InterPro" id="IPR003488">
    <property type="entry name" value="DprA"/>
</dbReference>
<dbReference type="PANTHER" id="PTHR43022:SF1">
    <property type="entry name" value="PROTEIN SMF"/>
    <property type="match status" value="1"/>
</dbReference>
<reference evidence="4 5" key="1">
    <citation type="submission" date="2018-09" db="EMBL/GenBank/DDBJ databases">
        <title>Glutamicibacter mishrai S5-52T (LMG 29155T = KCTC 39846T).</title>
        <authorList>
            <person name="Das S.K."/>
        </authorList>
    </citation>
    <scope>NUCLEOTIDE SEQUENCE [LARGE SCALE GENOMIC DNA]</scope>
    <source>
        <strain evidence="4 5">S5-52</strain>
    </source>
</reference>
<evidence type="ECO:0000259" key="3">
    <source>
        <dbReference type="Pfam" id="PF02481"/>
    </source>
</evidence>
<dbReference type="GO" id="GO:0009294">
    <property type="term" value="P:DNA-mediated transformation"/>
    <property type="evidence" value="ECO:0007669"/>
    <property type="project" value="InterPro"/>
</dbReference>
<gene>
    <name evidence="4" type="primary">dprA</name>
    <name evidence="4" type="ORF">D3791_15630</name>
</gene>
<evidence type="ECO:0000256" key="2">
    <source>
        <dbReference type="SAM" id="MobiDB-lite"/>
    </source>
</evidence>
<evidence type="ECO:0000313" key="5">
    <source>
        <dbReference type="Proteomes" id="UP000502331"/>
    </source>
</evidence>
<dbReference type="RefSeq" id="WP_172512759.1">
    <property type="nucleotide sequence ID" value="NZ_CP032549.1"/>
</dbReference>
<protein>
    <submittedName>
        <fullName evidence="4">DNA-protecting protein DprA</fullName>
    </submittedName>
</protein>
<dbReference type="Gene3D" id="3.40.50.450">
    <property type="match status" value="1"/>
</dbReference>
<feature type="domain" description="Smf/DprA SLOG" evidence="3">
    <location>
        <begin position="112"/>
        <end position="330"/>
    </location>
</feature>
<evidence type="ECO:0000256" key="1">
    <source>
        <dbReference type="ARBA" id="ARBA00006525"/>
    </source>
</evidence>
<feature type="region of interest" description="Disordered" evidence="2">
    <location>
        <begin position="332"/>
        <end position="355"/>
    </location>
</feature>
<dbReference type="Pfam" id="PF02481">
    <property type="entry name" value="DNA_processg_A"/>
    <property type="match status" value="1"/>
</dbReference>
<name>A0A6H0SLU4_9MICC</name>
<dbReference type="SUPFAM" id="SSF102405">
    <property type="entry name" value="MCP/YpsA-like"/>
    <property type="match status" value="1"/>
</dbReference>
<proteinExistence type="inferred from homology"/>
<dbReference type="EMBL" id="CP032549">
    <property type="protein sequence ID" value="QIV88413.1"/>
    <property type="molecule type" value="Genomic_DNA"/>
</dbReference>